<evidence type="ECO:0000259" key="9">
    <source>
        <dbReference type="PROSITE" id="PS51779"/>
    </source>
</evidence>
<evidence type="ECO:0000256" key="1">
    <source>
        <dbReference type="ARBA" id="ARBA00004442"/>
    </source>
</evidence>
<gene>
    <name evidence="10" type="ORF">C7H19_06940</name>
</gene>
<accession>A0A2T1M0L9</accession>
<comment type="similarity">
    <text evidence="2">Belongs to the TPS (TC 1.B.20) family.</text>
</comment>
<dbReference type="Gene3D" id="3.10.20.310">
    <property type="entry name" value="membrane protein fhac"/>
    <property type="match status" value="1"/>
</dbReference>
<evidence type="ECO:0000313" key="11">
    <source>
        <dbReference type="Proteomes" id="UP000239001"/>
    </source>
</evidence>
<keyword evidence="4" id="KW-1134">Transmembrane beta strand</keyword>
<evidence type="ECO:0000313" key="10">
    <source>
        <dbReference type="EMBL" id="PSF38201.1"/>
    </source>
</evidence>
<dbReference type="InterPro" id="IPR013686">
    <property type="entry name" value="Polypept-transport_assoc_ShlB"/>
</dbReference>
<keyword evidence="11" id="KW-1185">Reference proteome</keyword>
<evidence type="ECO:0000256" key="2">
    <source>
        <dbReference type="ARBA" id="ARBA00009055"/>
    </source>
</evidence>
<dbReference type="Proteomes" id="UP000239001">
    <property type="component" value="Unassembled WGS sequence"/>
</dbReference>
<dbReference type="EMBL" id="PXOH01000005">
    <property type="protein sequence ID" value="PSF38201.1"/>
    <property type="molecule type" value="Genomic_DNA"/>
</dbReference>
<comment type="subcellular location">
    <subcellularLocation>
        <location evidence="1">Cell outer membrane</location>
    </subcellularLocation>
</comment>
<dbReference type="InterPro" id="IPR051544">
    <property type="entry name" value="TPS_OM_transporter"/>
</dbReference>
<dbReference type="PANTHER" id="PTHR34597:SF1">
    <property type="entry name" value="HEME_HEMOPEXIN TRANSPORTER PROTEIN HUXB"/>
    <property type="match status" value="1"/>
</dbReference>
<dbReference type="Pfam" id="PF03865">
    <property type="entry name" value="ShlB"/>
    <property type="match status" value="1"/>
</dbReference>
<keyword evidence="5" id="KW-0812">Transmembrane</keyword>
<evidence type="ECO:0000256" key="3">
    <source>
        <dbReference type="ARBA" id="ARBA00022448"/>
    </source>
</evidence>
<keyword evidence="3" id="KW-0813">Transport</keyword>
<name>A0A2T1M0L9_9CHRO</name>
<dbReference type="InterPro" id="IPR034746">
    <property type="entry name" value="POTRA"/>
</dbReference>
<dbReference type="OrthoDB" id="596066at2"/>
<dbReference type="AlphaFoldDB" id="A0A2T1M0L9"/>
<dbReference type="GO" id="GO:0098046">
    <property type="term" value="C:type V protein secretion system complex"/>
    <property type="evidence" value="ECO:0007669"/>
    <property type="project" value="TreeGrafter"/>
</dbReference>
<reference evidence="10 11" key="2">
    <citation type="submission" date="2018-03" db="EMBL/GenBank/DDBJ databases">
        <authorList>
            <person name="Keele B.F."/>
        </authorList>
    </citation>
    <scope>NUCLEOTIDE SEQUENCE [LARGE SCALE GENOMIC DNA]</scope>
    <source>
        <strain evidence="10 11">CCALA 016</strain>
    </source>
</reference>
<dbReference type="InterPro" id="IPR005565">
    <property type="entry name" value="Hemolysn_activator_HlyB_C"/>
</dbReference>
<keyword evidence="7" id="KW-0472">Membrane</keyword>
<evidence type="ECO:0000256" key="5">
    <source>
        <dbReference type="ARBA" id="ARBA00022692"/>
    </source>
</evidence>
<keyword evidence="8" id="KW-0998">Cell outer membrane</keyword>
<dbReference type="Gene3D" id="2.40.160.50">
    <property type="entry name" value="membrane protein fhac: a member of the omp85/tpsb transporter family"/>
    <property type="match status" value="1"/>
</dbReference>
<feature type="domain" description="POTRA" evidence="9">
    <location>
        <begin position="101"/>
        <end position="176"/>
    </location>
</feature>
<protein>
    <submittedName>
        <fullName evidence="10">Peptide transporter</fullName>
    </submittedName>
</protein>
<dbReference type="Pfam" id="PF08479">
    <property type="entry name" value="POTRA_2"/>
    <property type="match status" value="1"/>
</dbReference>
<dbReference type="GO" id="GO:0008320">
    <property type="term" value="F:protein transmembrane transporter activity"/>
    <property type="evidence" value="ECO:0007669"/>
    <property type="project" value="TreeGrafter"/>
</dbReference>
<evidence type="ECO:0000256" key="7">
    <source>
        <dbReference type="ARBA" id="ARBA00023136"/>
    </source>
</evidence>
<sequence length="597" mass="67171">MTSGLLQQFYAIFFGVVSLLLANNLCLKPLQAQSLIFNLEQPLNLDYRDIPSFTNINSSLPSEPQQPIPLPSPLPPLEELLPSPVIPILPETESLDIPGKIFVQNFEFEGNTAFSDTELAHIIKPYTKRLITFVELLQARSKITQYYVDQGYITSGAFIPPQTIKNGIVVITILEGSLEDIQVNVQGRLNPSYVRDRLKIASRKPLNINRLLDALRLLQLNPLIRKISAQLETGTRPGNNILTVAVETAKTFSSDAIFDNGRTSSVGEFRRGVQISEGNLLGIGDRISGWYLNTDGSNDWNISYKIPINAYNGSLEFNYRNVGSRVVEEPFNLLNLESDYQKYLVSLRQPIIETATHSLAFGLTFDHQKSKTSFLDDQPLIEGSADNQGRTNVSTVRLFQEWISRSKFEVFSIVSEFSFGLDAFGTTEPFDFRINPNAPDSNYFLWRGQTQWVRLLAPDFLLYIHSEIQLADSPLVPIEQFGLGGLNSVRGYPQNYVLGDNGFYTTVELRIPIYRTYSSDNVLQIVPFFDVGRVWNSFGVLNPNQQTLASAGLGLQWQYKDLIKARIDWGIPLINVKLNKNSLQDHGITFSIIISPF</sequence>
<dbReference type="GO" id="GO:0046819">
    <property type="term" value="P:protein secretion by the type V secretion system"/>
    <property type="evidence" value="ECO:0007669"/>
    <property type="project" value="TreeGrafter"/>
</dbReference>
<dbReference type="RefSeq" id="WP_106456166.1">
    <property type="nucleotide sequence ID" value="NZ_PXOH01000005.1"/>
</dbReference>
<keyword evidence="6" id="KW-0653">Protein transport</keyword>
<evidence type="ECO:0000256" key="8">
    <source>
        <dbReference type="ARBA" id="ARBA00023237"/>
    </source>
</evidence>
<dbReference type="PROSITE" id="PS51779">
    <property type="entry name" value="POTRA"/>
    <property type="match status" value="1"/>
</dbReference>
<comment type="caution">
    <text evidence="10">The sequence shown here is derived from an EMBL/GenBank/DDBJ whole genome shotgun (WGS) entry which is preliminary data.</text>
</comment>
<organism evidence="10 11">
    <name type="scientific">Aphanothece hegewaldii CCALA 016</name>
    <dbReference type="NCBI Taxonomy" id="2107694"/>
    <lineage>
        <taxon>Bacteria</taxon>
        <taxon>Bacillati</taxon>
        <taxon>Cyanobacteriota</taxon>
        <taxon>Cyanophyceae</taxon>
        <taxon>Oscillatoriophycideae</taxon>
        <taxon>Chroococcales</taxon>
        <taxon>Aphanothecaceae</taxon>
        <taxon>Aphanothece</taxon>
    </lineage>
</organism>
<proteinExistence type="inferred from homology"/>
<evidence type="ECO:0000256" key="6">
    <source>
        <dbReference type="ARBA" id="ARBA00022927"/>
    </source>
</evidence>
<dbReference type="PANTHER" id="PTHR34597">
    <property type="entry name" value="SLR1661 PROTEIN"/>
    <property type="match status" value="1"/>
</dbReference>
<dbReference type="GO" id="GO:0009279">
    <property type="term" value="C:cell outer membrane"/>
    <property type="evidence" value="ECO:0007669"/>
    <property type="project" value="UniProtKB-SubCell"/>
</dbReference>
<evidence type="ECO:0000256" key="4">
    <source>
        <dbReference type="ARBA" id="ARBA00022452"/>
    </source>
</evidence>
<reference evidence="10 11" key="1">
    <citation type="submission" date="2018-03" db="EMBL/GenBank/DDBJ databases">
        <title>The ancient ancestry and fast evolution of plastids.</title>
        <authorList>
            <person name="Moore K.R."/>
            <person name="Magnabosco C."/>
            <person name="Momper L."/>
            <person name="Gold D.A."/>
            <person name="Bosak T."/>
            <person name="Fournier G.P."/>
        </authorList>
    </citation>
    <scope>NUCLEOTIDE SEQUENCE [LARGE SCALE GENOMIC DNA]</scope>
    <source>
        <strain evidence="10 11">CCALA 016</strain>
    </source>
</reference>